<evidence type="ECO:0000313" key="1">
    <source>
        <dbReference type="EMBL" id="AUT75840.1"/>
    </source>
</evidence>
<organism evidence="1 2">
    <name type="scientific">Paraburkholderia hospita</name>
    <dbReference type="NCBI Taxonomy" id="169430"/>
    <lineage>
        <taxon>Bacteria</taxon>
        <taxon>Pseudomonadati</taxon>
        <taxon>Pseudomonadota</taxon>
        <taxon>Betaproteobacteria</taxon>
        <taxon>Burkholderiales</taxon>
        <taxon>Burkholderiaceae</taxon>
        <taxon>Paraburkholderia</taxon>
    </lineage>
</organism>
<sequence>MEIASDDLLSSQMFAQALVRPAAAGDGTLEFGDFCAHPVEVRFRGAAQRVCDGPRRPAWSSLLASFLPFHAPDA</sequence>
<accession>A0AAN1JLA2</accession>
<dbReference type="AlphaFoldDB" id="A0AAN1JLA2"/>
<protein>
    <submittedName>
        <fullName evidence="1">Uncharacterized protein</fullName>
    </submittedName>
</protein>
<reference evidence="1 2" key="1">
    <citation type="submission" date="2018-01" db="EMBL/GenBank/DDBJ databases">
        <title>Species boundaries and ecological features among Paraburkholderia terrae DSMZ17804T, P. hospita DSMZ17164T and P. caribensis DSMZ13236T.</title>
        <authorList>
            <person name="Pratama A.A."/>
        </authorList>
    </citation>
    <scope>NUCLEOTIDE SEQUENCE [LARGE SCALE GENOMIC DNA]</scope>
    <source>
        <strain evidence="1 2">DSM 17164</strain>
    </source>
</reference>
<evidence type="ECO:0000313" key="2">
    <source>
        <dbReference type="Proteomes" id="UP000236649"/>
    </source>
</evidence>
<dbReference type="KEGG" id="phs:C2L64_46965"/>
<gene>
    <name evidence="1" type="ORF">C2L64_46965</name>
</gene>
<name>A0AAN1JLA2_9BURK</name>
<dbReference type="Proteomes" id="UP000236649">
    <property type="component" value="Chromosome 4"/>
</dbReference>
<proteinExistence type="predicted"/>
<dbReference type="EMBL" id="CP026108">
    <property type="protein sequence ID" value="AUT75840.1"/>
    <property type="molecule type" value="Genomic_DNA"/>
</dbReference>